<comment type="caution">
    <text evidence="1">The sequence shown here is derived from an EMBL/GenBank/DDBJ whole genome shotgun (WGS) entry which is preliminary data.</text>
</comment>
<gene>
    <name evidence="1" type="ORF">LCGC14_2460830</name>
</gene>
<evidence type="ECO:0008006" key="2">
    <source>
        <dbReference type="Google" id="ProtNLM"/>
    </source>
</evidence>
<dbReference type="AlphaFoldDB" id="A0A0F9C106"/>
<proteinExistence type="predicted"/>
<name>A0A0F9C106_9ZZZZ</name>
<evidence type="ECO:0000313" key="1">
    <source>
        <dbReference type="EMBL" id="KKL19902.1"/>
    </source>
</evidence>
<sequence>DLSFDPNDEYKWLLIELNSRIDSKAIYNVFPKEKITLPSRRI</sequence>
<accession>A0A0F9C106</accession>
<protein>
    <recommendedName>
        <fullName evidence="2">ATP-grasp domain-containing protein</fullName>
    </recommendedName>
</protein>
<reference evidence="1" key="1">
    <citation type="journal article" date="2015" name="Nature">
        <title>Complex archaea that bridge the gap between prokaryotes and eukaryotes.</title>
        <authorList>
            <person name="Spang A."/>
            <person name="Saw J.H."/>
            <person name="Jorgensen S.L."/>
            <person name="Zaremba-Niedzwiedzka K."/>
            <person name="Martijn J."/>
            <person name="Lind A.E."/>
            <person name="van Eijk R."/>
            <person name="Schleper C."/>
            <person name="Guy L."/>
            <person name="Ettema T.J."/>
        </authorList>
    </citation>
    <scope>NUCLEOTIDE SEQUENCE</scope>
</reference>
<dbReference type="EMBL" id="LAZR01038311">
    <property type="protein sequence ID" value="KKL19902.1"/>
    <property type="molecule type" value="Genomic_DNA"/>
</dbReference>
<feature type="non-terminal residue" evidence="1">
    <location>
        <position position="1"/>
    </location>
</feature>
<organism evidence="1">
    <name type="scientific">marine sediment metagenome</name>
    <dbReference type="NCBI Taxonomy" id="412755"/>
    <lineage>
        <taxon>unclassified sequences</taxon>
        <taxon>metagenomes</taxon>
        <taxon>ecological metagenomes</taxon>
    </lineage>
</organism>